<reference evidence="2 3" key="1">
    <citation type="submission" date="2020-10" db="EMBL/GenBank/DDBJ databases">
        <authorList>
            <person name="Castelo-Branco R."/>
            <person name="Eusebio N."/>
            <person name="Adriana R."/>
            <person name="Vieira A."/>
            <person name="Brugerolle De Fraissinette N."/>
            <person name="Rezende De Castro R."/>
            <person name="Schneider M.P."/>
            <person name="Vasconcelos V."/>
            <person name="Leao P.N."/>
        </authorList>
    </citation>
    <scope>NUCLEOTIDE SEQUENCE [LARGE SCALE GENOMIC DNA]</scope>
    <source>
        <strain evidence="2 3">LEGE 06123</strain>
    </source>
</reference>
<name>A0ABR9UZ59_9CHRO</name>
<dbReference type="PANTHER" id="PTHR22845:SF5">
    <property type="entry name" value="APOPTOTIC PROTEASE-ACTIVATING FACTOR 1"/>
    <property type="match status" value="1"/>
</dbReference>
<dbReference type="Gene3D" id="3.40.50.300">
    <property type="entry name" value="P-loop containing nucleotide triphosphate hydrolases"/>
    <property type="match status" value="1"/>
</dbReference>
<accession>A0ABR9UZ59</accession>
<dbReference type="Proteomes" id="UP000651156">
    <property type="component" value="Unassembled WGS sequence"/>
</dbReference>
<dbReference type="PRINTS" id="PR00364">
    <property type="entry name" value="DISEASERSIST"/>
</dbReference>
<dbReference type="EMBL" id="JADEWN010000108">
    <property type="protein sequence ID" value="MBE9193597.1"/>
    <property type="molecule type" value="Genomic_DNA"/>
</dbReference>
<comment type="caution">
    <text evidence="2">The sequence shown here is derived from an EMBL/GenBank/DDBJ whole genome shotgun (WGS) entry which is preliminary data.</text>
</comment>
<protein>
    <recommendedName>
        <fullName evidence="1">NB-ARC domain-containing protein</fullName>
    </recommendedName>
</protein>
<feature type="domain" description="NB-ARC" evidence="1">
    <location>
        <begin position="64"/>
        <end position="221"/>
    </location>
</feature>
<dbReference type="PANTHER" id="PTHR22845">
    <property type="entry name" value="APOPTOTIC PROTEASE-ACTIVATING FACTOR 1"/>
    <property type="match status" value="1"/>
</dbReference>
<keyword evidence="3" id="KW-1185">Reference proteome</keyword>
<evidence type="ECO:0000313" key="3">
    <source>
        <dbReference type="Proteomes" id="UP000651156"/>
    </source>
</evidence>
<dbReference type="SUPFAM" id="SSF52540">
    <property type="entry name" value="P-loop containing nucleoside triphosphate hydrolases"/>
    <property type="match status" value="1"/>
</dbReference>
<dbReference type="InterPro" id="IPR027417">
    <property type="entry name" value="P-loop_NTPase"/>
</dbReference>
<evidence type="ECO:0000259" key="1">
    <source>
        <dbReference type="Pfam" id="PF00931"/>
    </source>
</evidence>
<dbReference type="RefSeq" id="WP_193934973.1">
    <property type="nucleotide sequence ID" value="NZ_CAWPMZ010000010.1"/>
</dbReference>
<evidence type="ECO:0000313" key="2">
    <source>
        <dbReference type="EMBL" id="MBE9193597.1"/>
    </source>
</evidence>
<dbReference type="Pfam" id="PF00931">
    <property type="entry name" value="NB-ARC"/>
    <property type="match status" value="1"/>
</dbReference>
<dbReference type="InterPro" id="IPR002182">
    <property type="entry name" value="NB-ARC"/>
</dbReference>
<sequence>MASQQDPQLVVQKIFENVQAGNITVGNITQIYQIISNLGNLPQPTGFPQNIPPSNTDKFVGRGKELERLHQQLQRNNEVIIAAVEGMGGVGKTELAIQYSLLHLQLDSYPGGICWLTAREEDIGLQIVEFARTDLGLQPPGDLELPQRVRWCWKHWHQGNKLIVVDDVKDYGQIKPFLPPQPSQFKVLITTRLKLDLAGSLFLELLDETAALELLAQLVGEEKLNQKLATGKELCQRLGYLPLALQLVGRYVQKRRITLAEMLRRLESKGLEHSSLVVDKNDRTWTLNIKQGVAAAFELSWEELNQPAQQLGCLLSLFALTPIPWSLVESAAFEQGSEVLEDARVELENLHLLQGEDTYQLHQLIRDFLRNKQKDLAAANEQKYNFCQAIVEVAKEVPQSPTQQEITTL</sequence>
<gene>
    <name evidence="2" type="ORF">IQ230_25400</name>
</gene>
<organism evidence="2 3">
    <name type="scientific">Gloeocapsopsis crepidinum LEGE 06123</name>
    <dbReference type="NCBI Taxonomy" id="588587"/>
    <lineage>
        <taxon>Bacteria</taxon>
        <taxon>Bacillati</taxon>
        <taxon>Cyanobacteriota</taxon>
        <taxon>Cyanophyceae</taxon>
        <taxon>Oscillatoriophycideae</taxon>
        <taxon>Chroococcales</taxon>
        <taxon>Chroococcaceae</taxon>
        <taxon>Gloeocapsopsis</taxon>
    </lineage>
</organism>
<proteinExistence type="predicted"/>